<dbReference type="AlphaFoldDB" id="A0A319ECH9"/>
<proteinExistence type="predicted"/>
<dbReference type="Proteomes" id="UP000248423">
    <property type="component" value="Unassembled WGS sequence"/>
</dbReference>
<evidence type="ECO:0000313" key="1">
    <source>
        <dbReference type="EMBL" id="PYI07916.1"/>
    </source>
</evidence>
<gene>
    <name evidence="1" type="ORF">BO78DRAFT_81764</name>
</gene>
<keyword evidence="2" id="KW-1185">Reference proteome</keyword>
<protein>
    <submittedName>
        <fullName evidence="1">Uncharacterized protein</fullName>
    </submittedName>
</protein>
<dbReference type="EMBL" id="KZ826338">
    <property type="protein sequence ID" value="PYI07916.1"/>
    <property type="molecule type" value="Genomic_DNA"/>
</dbReference>
<name>A0A319ECH9_ASPSB</name>
<organism evidence="1 2">
    <name type="scientific">Aspergillus sclerotiicarbonarius (strain CBS 121057 / IBT 28362)</name>
    <dbReference type="NCBI Taxonomy" id="1448318"/>
    <lineage>
        <taxon>Eukaryota</taxon>
        <taxon>Fungi</taxon>
        <taxon>Dikarya</taxon>
        <taxon>Ascomycota</taxon>
        <taxon>Pezizomycotina</taxon>
        <taxon>Eurotiomycetes</taxon>
        <taxon>Eurotiomycetidae</taxon>
        <taxon>Eurotiales</taxon>
        <taxon>Aspergillaceae</taxon>
        <taxon>Aspergillus</taxon>
        <taxon>Aspergillus subgen. Circumdati</taxon>
    </lineage>
</organism>
<sequence>MREIINWIGFSQLAIWWLSPSTLYLPIQGYSWLLVRAQSEPNLWNGEDRSFIGTHSPTTLHKWNNQPLSYANKKHPCWLQPGLN</sequence>
<accession>A0A319ECH9</accession>
<dbReference type="VEuPathDB" id="FungiDB:BO78DRAFT_81764"/>
<reference evidence="1 2" key="1">
    <citation type="submission" date="2018-02" db="EMBL/GenBank/DDBJ databases">
        <title>The genomes of Aspergillus section Nigri reveals drivers in fungal speciation.</title>
        <authorList>
            <consortium name="DOE Joint Genome Institute"/>
            <person name="Vesth T.C."/>
            <person name="Nybo J."/>
            <person name="Theobald S."/>
            <person name="Brandl J."/>
            <person name="Frisvad J.C."/>
            <person name="Nielsen K.F."/>
            <person name="Lyhne E.K."/>
            <person name="Kogle M.E."/>
            <person name="Kuo A."/>
            <person name="Riley R."/>
            <person name="Clum A."/>
            <person name="Nolan M."/>
            <person name="Lipzen A."/>
            <person name="Salamov A."/>
            <person name="Henrissat B."/>
            <person name="Wiebenga A."/>
            <person name="De vries R.P."/>
            <person name="Grigoriev I.V."/>
            <person name="Mortensen U.H."/>
            <person name="Andersen M.R."/>
            <person name="Baker S.E."/>
        </authorList>
    </citation>
    <scope>NUCLEOTIDE SEQUENCE [LARGE SCALE GENOMIC DNA]</scope>
    <source>
        <strain evidence="1 2">CBS 121057</strain>
    </source>
</reference>
<evidence type="ECO:0000313" key="2">
    <source>
        <dbReference type="Proteomes" id="UP000248423"/>
    </source>
</evidence>